<feature type="compositionally biased region" description="Acidic residues" evidence="1">
    <location>
        <begin position="70"/>
        <end position="79"/>
    </location>
</feature>
<feature type="compositionally biased region" description="Basic and acidic residues" evidence="1">
    <location>
        <begin position="57"/>
        <end position="69"/>
    </location>
</feature>
<keyword evidence="3" id="KW-1185">Reference proteome</keyword>
<comment type="caution">
    <text evidence="2">The sequence shown here is derived from an EMBL/GenBank/DDBJ whole genome shotgun (WGS) entry which is preliminary data.</text>
</comment>
<feature type="region of interest" description="Disordered" evidence="1">
    <location>
        <begin position="56"/>
        <end position="79"/>
    </location>
</feature>
<evidence type="ECO:0000313" key="3">
    <source>
        <dbReference type="Proteomes" id="UP001066276"/>
    </source>
</evidence>
<protein>
    <submittedName>
        <fullName evidence="2">Uncharacterized protein</fullName>
    </submittedName>
</protein>
<reference evidence="2" key="1">
    <citation type="journal article" date="2022" name="bioRxiv">
        <title>Sequencing and chromosome-scale assembly of the giantPleurodeles waltlgenome.</title>
        <authorList>
            <person name="Brown T."/>
            <person name="Elewa A."/>
            <person name="Iarovenko S."/>
            <person name="Subramanian E."/>
            <person name="Araus A.J."/>
            <person name="Petzold A."/>
            <person name="Susuki M."/>
            <person name="Suzuki K.-i.T."/>
            <person name="Hayashi T."/>
            <person name="Toyoda A."/>
            <person name="Oliveira C."/>
            <person name="Osipova E."/>
            <person name="Leigh N.D."/>
            <person name="Simon A."/>
            <person name="Yun M.H."/>
        </authorList>
    </citation>
    <scope>NUCLEOTIDE SEQUENCE</scope>
    <source>
        <strain evidence="2">20211129_DDA</strain>
        <tissue evidence="2">Liver</tissue>
    </source>
</reference>
<name>A0AAV7TXB8_PLEWA</name>
<dbReference type="AlphaFoldDB" id="A0AAV7TXB8"/>
<dbReference type="Proteomes" id="UP001066276">
    <property type="component" value="Chromosome 3_2"/>
</dbReference>
<gene>
    <name evidence="2" type="ORF">NDU88_006520</name>
</gene>
<proteinExistence type="predicted"/>
<evidence type="ECO:0000313" key="2">
    <source>
        <dbReference type="EMBL" id="KAJ1181312.1"/>
    </source>
</evidence>
<sequence length="79" mass="8248">MAILPGNRQNHNVPQSVVGLSKASVAAVINCSHGPAEPCPGGTLWRRTDPEVISNADIRDSAASDKAEVNPEEENAGET</sequence>
<evidence type="ECO:0000256" key="1">
    <source>
        <dbReference type="SAM" id="MobiDB-lite"/>
    </source>
</evidence>
<dbReference type="EMBL" id="JANPWB010000006">
    <property type="protein sequence ID" value="KAJ1181312.1"/>
    <property type="molecule type" value="Genomic_DNA"/>
</dbReference>
<accession>A0AAV7TXB8</accession>
<organism evidence="2 3">
    <name type="scientific">Pleurodeles waltl</name>
    <name type="common">Iberian ribbed newt</name>
    <dbReference type="NCBI Taxonomy" id="8319"/>
    <lineage>
        <taxon>Eukaryota</taxon>
        <taxon>Metazoa</taxon>
        <taxon>Chordata</taxon>
        <taxon>Craniata</taxon>
        <taxon>Vertebrata</taxon>
        <taxon>Euteleostomi</taxon>
        <taxon>Amphibia</taxon>
        <taxon>Batrachia</taxon>
        <taxon>Caudata</taxon>
        <taxon>Salamandroidea</taxon>
        <taxon>Salamandridae</taxon>
        <taxon>Pleurodelinae</taxon>
        <taxon>Pleurodeles</taxon>
    </lineage>
</organism>